<evidence type="ECO:0000313" key="2">
    <source>
        <dbReference type="Proteomes" id="UP000535078"/>
    </source>
</evidence>
<keyword evidence="2" id="KW-1185">Reference proteome</keyword>
<dbReference type="Proteomes" id="UP000535078">
    <property type="component" value="Unassembled WGS sequence"/>
</dbReference>
<evidence type="ECO:0000313" key="1">
    <source>
        <dbReference type="EMBL" id="NJB90554.1"/>
    </source>
</evidence>
<reference evidence="1 2" key="1">
    <citation type="submission" date="2020-03" db="EMBL/GenBank/DDBJ databases">
        <title>Genomic Encyclopedia of Type Strains, Phase IV (KMG-IV): sequencing the most valuable type-strain genomes for metagenomic binning, comparative biology and taxonomic classification.</title>
        <authorList>
            <person name="Goeker M."/>
        </authorList>
    </citation>
    <scope>NUCLEOTIDE SEQUENCE [LARGE SCALE GENOMIC DNA]</scope>
    <source>
        <strain evidence="1 2">DSM 25229</strain>
    </source>
</reference>
<proteinExistence type="predicted"/>
<dbReference type="RefSeq" id="WP_167921983.1">
    <property type="nucleotide sequence ID" value="NZ_JAATIT010000003.1"/>
</dbReference>
<dbReference type="EMBL" id="JAATIT010000003">
    <property type="protein sequence ID" value="NJB90554.1"/>
    <property type="molecule type" value="Genomic_DNA"/>
</dbReference>
<comment type="caution">
    <text evidence="1">The sequence shown here is derived from an EMBL/GenBank/DDBJ whole genome shotgun (WGS) entry which is preliminary data.</text>
</comment>
<organism evidence="1 2">
    <name type="scientific">Sphingopyxis italica</name>
    <dbReference type="NCBI Taxonomy" id="1129133"/>
    <lineage>
        <taxon>Bacteria</taxon>
        <taxon>Pseudomonadati</taxon>
        <taxon>Pseudomonadota</taxon>
        <taxon>Alphaproteobacteria</taxon>
        <taxon>Sphingomonadales</taxon>
        <taxon>Sphingomonadaceae</taxon>
        <taxon>Sphingopyxis</taxon>
    </lineage>
</organism>
<dbReference type="AlphaFoldDB" id="A0A7X5XT99"/>
<protein>
    <submittedName>
        <fullName evidence="1">Uncharacterized protein</fullName>
    </submittedName>
</protein>
<gene>
    <name evidence="1" type="ORF">GGR90_002748</name>
</gene>
<name>A0A7X5XT99_9SPHN</name>
<accession>A0A7X5XT99</accession>
<sequence>MDTITTNTPAGKSPALNPDAAIIAAFDRRSAAFKIARGLPDRPSTDGMTPEQAAQWDIIDAAEEEICSAVAITARGAELQLWTAAAYVLDSALFDGFDDEPHYYSADLDHFISQGADRDWSDRLLLSALRSLRAQGGVA</sequence>